<dbReference type="Proteomes" id="UP000050786">
    <property type="component" value="Unassembled WGS sequence"/>
</dbReference>
<gene>
    <name evidence="1" type="ORF">RUM4293_01655</name>
</gene>
<organism evidence="1 2">
    <name type="scientific">Ruegeria atlantica</name>
    <dbReference type="NCBI Taxonomy" id="81569"/>
    <lineage>
        <taxon>Bacteria</taxon>
        <taxon>Pseudomonadati</taxon>
        <taxon>Pseudomonadota</taxon>
        <taxon>Alphaproteobacteria</taxon>
        <taxon>Rhodobacterales</taxon>
        <taxon>Roseobacteraceae</taxon>
        <taxon>Ruegeria</taxon>
    </lineage>
</organism>
<proteinExistence type="predicted"/>
<accession>A0A0P1E3K3</accession>
<dbReference type="EMBL" id="CYPS01000026">
    <property type="protein sequence ID" value="CUH42766.1"/>
    <property type="molecule type" value="Genomic_DNA"/>
</dbReference>
<sequence length="58" mass="5884">MKSNVGILAVALTIQGASIANADHSLWRHNVGHVSGADATAPIQVKSKSGHCPPGLAK</sequence>
<evidence type="ECO:0000313" key="2">
    <source>
        <dbReference type="Proteomes" id="UP000050786"/>
    </source>
</evidence>
<evidence type="ECO:0000313" key="1">
    <source>
        <dbReference type="EMBL" id="CUH42766.1"/>
    </source>
</evidence>
<protein>
    <submittedName>
        <fullName evidence="1">Uncharacterized protein</fullName>
    </submittedName>
</protein>
<dbReference type="AlphaFoldDB" id="A0A0P1E3K3"/>
<keyword evidence="2" id="KW-1185">Reference proteome</keyword>
<reference evidence="2" key="1">
    <citation type="submission" date="2015-09" db="EMBL/GenBank/DDBJ databases">
        <authorList>
            <person name="Rodrigo-Torres L."/>
            <person name="Arahal D.R."/>
        </authorList>
    </citation>
    <scope>NUCLEOTIDE SEQUENCE [LARGE SCALE GENOMIC DNA]</scope>
    <source>
        <strain evidence="2">CECT 4293</strain>
    </source>
</reference>
<name>A0A0P1E3K3_9RHOB</name>